<dbReference type="GO" id="GO:0009306">
    <property type="term" value="P:protein secretion"/>
    <property type="evidence" value="ECO:0007669"/>
    <property type="project" value="InterPro"/>
</dbReference>
<evidence type="ECO:0000256" key="5">
    <source>
        <dbReference type="SAM" id="Phobius"/>
    </source>
</evidence>
<evidence type="ECO:0000256" key="2">
    <source>
        <dbReference type="ARBA" id="ARBA00022692"/>
    </source>
</evidence>
<dbReference type="STRING" id="390640.SAMN04488034_102409"/>
<dbReference type="PANTHER" id="PTHR30441">
    <property type="entry name" value="DUF748 DOMAIN-CONTAINING PROTEIN"/>
    <property type="match status" value="1"/>
</dbReference>
<keyword evidence="4 5" id="KW-0472">Membrane</keyword>
<dbReference type="OrthoDB" id="9811276at2"/>
<comment type="subcellular location">
    <subcellularLocation>
        <location evidence="1">Membrane</location>
        <topology evidence="1">Single-pass membrane protein</topology>
    </subcellularLocation>
</comment>
<dbReference type="PANTHER" id="PTHR30441:SF8">
    <property type="entry name" value="DUF748 DOMAIN-CONTAINING PROTEIN"/>
    <property type="match status" value="1"/>
</dbReference>
<evidence type="ECO:0000256" key="4">
    <source>
        <dbReference type="ARBA" id="ARBA00023136"/>
    </source>
</evidence>
<keyword evidence="8" id="KW-1185">Reference proteome</keyword>
<gene>
    <name evidence="7" type="ORF">SAMN04488034_102409</name>
</gene>
<evidence type="ECO:0000313" key="7">
    <source>
        <dbReference type="EMBL" id="SEE80184.1"/>
    </source>
</evidence>
<dbReference type="RefSeq" id="WP_093112728.1">
    <property type="nucleotide sequence ID" value="NZ_FNGG01000002.1"/>
</dbReference>
<dbReference type="GO" id="GO:0090313">
    <property type="term" value="P:regulation of protein targeting to membrane"/>
    <property type="evidence" value="ECO:0007669"/>
    <property type="project" value="TreeGrafter"/>
</dbReference>
<protein>
    <recommendedName>
        <fullName evidence="6">Translocation and assembly module TamB C-terminal domain-containing protein</fullName>
    </recommendedName>
</protein>
<dbReference type="Pfam" id="PF04357">
    <property type="entry name" value="TamB"/>
    <property type="match status" value="1"/>
</dbReference>
<name>A0A1H5LT71_9FLAO</name>
<evidence type="ECO:0000259" key="6">
    <source>
        <dbReference type="Pfam" id="PF04357"/>
    </source>
</evidence>
<keyword evidence="3 5" id="KW-1133">Transmembrane helix</keyword>
<dbReference type="GO" id="GO:0005886">
    <property type="term" value="C:plasma membrane"/>
    <property type="evidence" value="ECO:0007669"/>
    <property type="project" value="InterPro"/>
</dbReference>
<organism evidence="7 8">
    <name type="scientific">Salinimicrobium catena</name>
    <dbReference type="NCBI Taxonomy" id="390640"/>
    <lineage>
        <taxon>Bacteria</taxon>
        <taxon>Pseudomonadati</taxon>
        <taxon>Bacteroidota</taxon>
        <taxon>Flavobacteriia</taxon>
        <taxon>Flavobacteriales</taxon>
        <taxon>Flavobacteriaceae</taxon>
        <taxon>Salinimicrobium</taxon>
    </lineage>
</organism>
<proteinExistence type="predicted"/>
<evidence type="ECO:0000256" key="1">
    <source>
        <dbReference type="ARBA" id="ARBA00004167"/>
    </source>
</evidence>
<evidence type="ECO:0000256" key="3">
    <source>
        <dbReference type="ARBA" id="ARBA00022989"/>
    </source>
</evidence>
<feature type="transmembrane region" description="Helical" evidence="5">
    <location>
        <begin position="20"/>
        <end position="39"/>
    </location>
</feature>
<sequence>MEPKNTEKKKKKKKHSGLKLFGKILLGIFIFLLLVILFIRSPWGQGIIVDRIVSYISNKTDTRVEIDRLFITFSGDLSLEGLYMEDQKGDTLVYSRSLEADIPLWPIIQGEGISIDNLEWSGLRAKVSRQDTIQGFNYQFLLDAFAPADTTVTAATPKDTTAASMNFTLGDVELSDFKVDFDDEVAGIDSKLNLGKLKVEVQEFKLDSMNFEIGEALLENTRFTYEQTKPFPESEEQKDPPMPSFSVGNLQINDVSGDYQSVPDGILADVSIDDLILELPVADLASQKVILERFMLRNSVVLVQTTTSSEGKKETPEEPVQTTPFEWPQWNVTAEEITLSGNHFQYLNNGATPQEGVFDPNAIDLRDVNLQANHLALQESHAEAYVQKFNFREASGLDLNKLNFDLNVSDENLRLSNLDLHLNENRVTGKMRIDYHSLASFIERPEEAYAAVDLPQFKIDFNDLFLLQPDLKKNEYLAALGKKDLSGNLSAEGRLAELNIKDTRVQWGANTSIAAGGTLYNTTDPENLRFDFPRIRAVSTRQDLLNFVNEADLGIQLPKELRITGEVSGSPEDISADAVLTSSSGEVKVVGRFVTAPGIAFETDLEVTKLDLGQLLQNPQLGPVSLEMEASGAGANMNSLDANVQANISSFLYNDYEFANLNLEGELEEGEGYANVNYKDSNLNLKLDSHIVLDSVAPEISAQLDLIGADLQALGLAKRPINAALKLNGTFKGNANAYDVTANITDGIAVYDNDSYLLGDLDILAHVREDTTSLNVNNRMLDLQLRSNASPVDFSNALMRHYQSYLSENEFSDTIQKPVNLELNAQVSPTPILDEVLLPQLEELDTINIKVDFKEEQRALAATVNLPHIKYFGSEVDSLRLNLNSDKQDLVFNFGLKSLDAGPLAIKETLLKGNLANRELELDFTSYYNEEELMHLRSLVTKTDDILRIHVDPEGLVLNSAEWNIRPENEILIGEDFWTFNDFELQRNDQLFRVSNNLPNVQKEHIGLEFQNFKLAALLSYLNPEAVLASGRMQGNFVIEEPFGSTGMVADLQIDDFGVMDVPLGVLSLDATAVGSSRYTINMALKEGDADLDLTGTYVANEESAEIDLELLLNEIKMKVVEGFAPEVLNSTSGSFSGEINIDGTVAEPVYNGNLHFNEAAFTVATLNAPFVLPDENLRVDNEGLYMENFTIRDMNNNSLVLDGSILTEELLNPEFDLSFTAENFTALNSTEEDNDLFYGVVVFDATGSLTGDLELPQIELDLDIKEETNMTYVIPKATLGIEEREGVVVFVNRENPDRILTQTQKTEEGFNFSGLKLNSYISLEENATFTVVLNQDTGDHIQASGEGDLLFDIYPNGRTTMSGRLEINDGYYEMSLYDLVTRRFDLMDGSSIVWAGDPMDADLNITAVYRVETSASSLMAPQITGADMDVQQRYRQELPFLVYLNIDGELTQPKLSFGLDMPEDEQGAIGGQVYGRIQQVNQQENELNKQVFSLLVLNRFFPDSGSDGSAGGTLAFARDNLNDALSDQLNIFSDRLLGETGIDLNFGLDTYTDYQGDSPQERTQLDISAQKSLLNDRLIVSVGSEVDLQGSSQVEESSPVIGNVSIEYLLTENGRFRLKAFRRKSYENVIDGQLIISGLALIFTQDFNKFNELWDQIVKDEKKNKEQKKE</sequence>
<dbReference type="InterPro" id="IPR052894">
    <property type="entry name" value="AsmA-related"/>
</dbReference>
<dbReference type="Proteomes" id="UP000199448">
    <property type="component" value="Unassembled WGS sequence"/>
</dbReference>
<keyword evidence="2 5" id="KW-0812">Transmembrane</keyword>
<evidence type="ECO:0000313" key="8">
    <source>
        <dbReference type="Proteomes" id="UP000199448"/>
    </source>
</evidence>
<dbReference type="InterPro" id="IPR007452">
    <property type="entry name" value="TamB_C"/>
</dbReference>
<accession>A0A1H5LT71</accession>
<reference evidence="7 8" key="1">
    <citation type="submission" date="2016-10" db="EMBL/GenBank/DDBJ databases">
        <authorList>
            <person name="de Groot N.N."/>
        </authorList>
    </citation>
    <scope>NUCLEOTIDE SEQUENCE [LARGE SCALE GENOMIC DNA]</scope>
    <source>
        <strain evidence="7 8">DSM 23553</strain>
    </source>
</reference>
<dbReference type="EMBL" id="FNUG01000002">
    <property type="protein sequence ID" value="SEE80184.1"/>
    <property type="molecule type" value="Genomic_DNA"/>
</dbReference>
<feature type="domain" description="Translocation and assembly module TamB C-terminal" evidence="6">
    <location>
        <begin position="1189"/>
        <end position="1648"/>
    </location>
</feature>